<dbReference type="Proteomes" id="UP000722121">
    <property type="component" value="Unassembled WGS sequence"/>
</dbReference>
<name>A0ABS3AQY0_9BACT</name>
<reference evidence="1 2" key="1">
    <citation type="submission" date="2021-02" db="EMBL/GenBank/DDBJ databases">
        <title>Activity-based single-cell genomes from oceanic crustal fluid captures similar information to metagenomic and metatranscriptomic surveys with orders of magnitude less sampling.</title>
        <authorList>
            <person name="D'Angelo T.S."/>
            <person name="Orcutt B.N."/>
        </authorList>
    </citation>
    <scope>NUCLEOTIDE SEQUENCE [LARGE SCALE GENOMIC DNA]</scope>
    <source>
        <strain evidence="1">AH-315-G07</strain>
    </source>
</reference>
<sequence>MRIGLVIGKKNSTGLPGKNTRLILGRPAAEYAFIAGSYAQLDKLYVSTDSDEIANIGKKYGATHIPRPAELATPDALTEDALTHAYQHILSNIKGQKITAISLLFCNNPAIDVGKLNEALDFIEGTTEYDSCFSVAKYDMFSPNRARRIDENGEIQPFVDHSLLGEFSSIRNSQGSVYFCDLSIQVMKPCCFEKMDEGRLPFKWQGKRSKAMTVDFGFDIDTDWQVAVIEYWLKQKGFTEHSTPWEKKVVCLK</sequence>
<dbReference type="PANTHER" id="PTHR21485:SF3">
    <property type="entry name" value="N-ACYLNEURAMINATE CYTIDYLYLTRANSFERASE"/>
    <property type="match status" value="1"/>
</dbReference>
<protein>
    <recommendedName>
        <fullName evidence="3">N-acylneuraminate cytidylyltransferase</fullName>
    </recommendedName>
</protein>
<evidence type="ECO:0000313" key="1">
    <source>
        <dbReference type="EMBL" id="MBN4066919.1"/>
    </source>
</evidence>
<dbReference type="SUPFAM" id="SSF53448">
    <property type="entry name" value="Nucleotide-diphospho-sugar transferases"/>
    <property type="match status" value="1"/>
</dbReference>
<comment type="caution">
    <text evidence="1">The sequence shown here is derived from an EMBL/GenBank/DDBJ whole genome shotgun (WGS) entry which is preliminary data.</text>
</comment>
<dbReference type="Gene3D" id="3.90.550.10">
    <property type="entry name" value="Spore Coat Polysaccharide Biosynthesis Protein SpsA, Chain A"/>
    <property type="match status" value="1"/>
</dbReference>
<dbReference type="PANTHER" id="PTHR21485">
    <property type="entry name" value="HAD SUPERFAMILY MEMBERS CMAS AND KDSC"/>
    <property type="match status" value="1"/>
</dbReference>
<accession>A0ABS3AQY0</accession>
<dbReference type="InterPro" id="IPR003329">
    <property type="entry name" value="Cytidylyl_trans"/>
</dbReference>
<evidence type="ECO:0008006" key="3">
    <source>
        <dbReference type="Google" id="ProtNLM"/>
    </source>
</evidence>
<proteinExistence type="predicted"/>
<dbReference type="InterPro" id="IPR029044">
    <property type="entry name" value="Nucleotide-diphossugar_trans"/>
</dbReference>
<dbReference type="EMBL" id="JAFITR010000038">
    <property type="protein sequence ID" value="MBN4066919.1"/>
    <property type="molecule type" value="Genomic_DNA"/>
</dbReference>
<gene>
    <name evidence="1" type="ORF">JYU14_02430</name>
</gene>
<keyword evidence="2" id="KW-1185">Reference proteome</keyword>
<organism evidence="1 2">
    <name type="scientific">Simkania negevensis</name>
    <dbReference type="NCBI Taxonomy" id="83561"/>
    <lineage>
        <taxon>Bacteria</taxon>
        <taxon>Pseudomonadati</taxon>
        <taxon>Chlamydiota</taxon>
        <taxon>Chlamydiia</taxon>
        <taxon>Parachlamydiales</taxon>
        <taxon>Simkaniaceae</taxon>
        <taxon>Simkania</taxon>
    </lineage>
</organism>
<evidence type="ECO:0000313" key="2">
    <source>
        <dbReference type="Proteomes" id="UP000722121"/>
    </source>
</evidence>
<dbReference type="InterPro" id="IPR050793">
    <property type="entry name" value="CMP-NeuNAc_synthase"/>
</dbReference>
<dbReference type="Pfam" id="PF02348">
    <property type="entry name" value="CTP_transf_3"/>
    <property type="match status" value="1"/>
</dbReference>